<feature type="domain" description="HTH marR-type" evidence="1">
    <location>
        <begin position="39"/>
        <end position="139"/>
    </location>
</feature>
<accession>A0ABW0FK53</accession>
<name>A0ABW0FK53_9MICO</name>
<dbReference type="InterPro" id="IPR000835">
    <property type="entry name" value="HTH_MarR-typ"/>
</dbReference>
<dbReference type="SUPFAM" id="SSF46785">
    <property type="entry name" value="Winged helix' DNA-binding domain"/>
    <property type="match status" value="1"/>
</dbReference>
<evidence type="ECO:0000313" key="3">
    <source>
        <dbReference type="Proteomes" id="UP001595937"/>
    </source>
</evidence>
<gene>
    <name evidence="2" type="ORF">ACFPK8_18995</name>
</gene>
<dbReference type="RefSeq" id="WP_343926172.1">
    <property type="nucleotide sequence ID" value="NZ_BAAAIR010000050.1"/>
</dbReference>
<sequence length="163" mass="17908">MSTPSSRDALPPDALAERLAEVYAAIGPVYRRVARIVEHDGHSSGLSVGVRNVLDQLRRRGELTVPQLAHEQDLSRQFVQRMVHDARGADLVELVENPAHRRSSLVRITPAGREAIGAVIGREHELMGRVGGHLTAAELEATVRVLRHMDAALVEIEVERGQL</sequence>
<dbReference type="Proteomes" id="UP001595937">
    <property type="component" value="Unassembled WGS sequence"/>
</dbReference>
<comment type="caution">
    <text evidence="2">The sequence shown here is derived from an EMBL/GenBank/DDBJ whole genome shotgun (WGS) entry which is preliminary data.</text>
</comment>
<dbReference type="InterPro" id="IPR036390">
    <property type="entry name" value="WH_DNA-bd_sf"/>
</dbReference>
<evidence type="ECO:0000259" key="1">
    <source>
        <dbReference type="SMART" id="SM00347"/>
    </source>
</evidence>
<protein>
    <submittedName>
        <fullName evidence="2">MarR family winged helix-turn-helix transcriptional regulator</fullName>
    </submittedName>
</protein>
<dbReference type="Pfam" id="PF12802">
    <property type="entry name" value="MarR_2"/>
    <property type="match status" value="1"/>
</dbReference>
<dbReference type="SMART" id="SM00347">
    <property type="entry name" value="HTH_MARR"/>
    <property type="match status" value="1"/>
</dbReference>
<proteinExistence type="predicted"/>
<dbReference type="PANTHER" id="PTHR33164:SF99">
    <property type="entry name" value="MARR FAMILY REGULATORY PROTEIN"/>
    <property type="match status" value="1"/>
</dbReference>
<dbReference type="InterPro" id="IPR039422">
    <property type="entry name" value="MarR/SlyA-like"/>
</dbReference>
<keyword evidence="3" id="KW-1185">Reference proteome</keyword>
<dbReference type="EMBL" id="JBHSLN010000089">
    <property type="protein sequence ID" value="MFC5299607.1"/>
    <property type="molecule type" value="Genomic_DNA"/>
</dbReference>
<dbReference type="PANTHER" id="PTHR33164">
    <property type="entry name" value="TRANSCRIPTIONAL REGULATOR, MARR FAMILY"/>
    <property type="match status" value="1"/>
</dbReference>
<dbReference type="InterPro" id="IPR036388">
    <property type="entry name" value="WH-like_DNA-bd_sf"/>
</dbReference>
<organism evidence="2 3">
    <name type="scientific">Brachybacterium tyrofermentans</name>
    <dbReference type="NCBI Taxonomy" id="47848"/>
    <lineage>
        <taxon>Bacteria</taxon>
        <taxon>Bacillati</taxon>
        <taxon>Actinomycetota</taxon>
        <taxon>Actinomycetes</taxon>
        <taxon>Micrococcales</taxon>
        <taxon>Dermabacteraceae</taxon>
        <taxon>Brachybacterium</taxon>
    </lineage>
</organism>
<dbReference type="GeneID" id="303299049"/>
<dbReference type="Gene3D" id="1.10.10.10">
    <property type="entry name" value="Winged helix-like DNA-binding domain superfamily/Winged helix DNA-binding domain"/>
    <property type="match status" value="1"/>
</dbReference>
<reference evidence="3" key="1">
    <citation type="journal article" date="2019" name="Int. J. Syst. Evol. Microbiol.">
        <title>The Global Catalogue of Microorganisms (GCM) 10K type strain sequencing project: providing services to taxonomists for standard genome sequencing and annotation.</title>
        <authorList>
            <consortium name="The Broad Institute Genomics Platform"/>
            <consortium name="The Broad Institute Genome Sequencing Center for Infectious Disease"/>
            <person name="Wu L."/>
            <person name="Ma J."/>
        </authorList>
    </citation>
    <scope>NUCLEOTIDE SEQUENCE [LARGE SCALE GENOMIC DNA]</scope>
    <source>
        <strain evidence="3">CGMCC 1.16455</strain>
    </source>
</reference>
<evidence type="ECO:0000313" key="2">
    <source>
        <dbReference type="EMBL" id="MFC5299607.1"/>
    </source>
</evidence>